<evidence type="ECO:0000256" key="10">
    <source>
        <dbReference type="ARBA" id="ARBA00023136"/>
    </source>
</evidence>
<keyword evidence="10 11" id="KW-0472">Membrane</keyword>
<keyword evidence="7 11" id="KW-0460">Magnesium</keyword>
<dbReference type="Pfam" id="PF00122">
    <property type="entry name" value="E1-E2_ATPase"/>
    <property type="match status" value="1"/>
</dbReference>
<dbReference type="Gene3D" id="3.40.50.1000">
    <property type="entry name" value="HAD superfamily/HAD-like"/>
    <property type="match status" value="2"/>
</dbReference>
<evidence type="ECO:0000256" key="5">
    <source>
        <dbReference type="ARBA" id="ARBA00022741"/>
    </source>
</evidence>
<name>A0ABD3VPB9_SINWO</name>
<dbReference type="GO" id="GO:0005524">
    <property type="term" value="F:ATP binding"/>
    <property type="evidence" value="ECO:0007669"/>
    <property type="project" value="UniProtKB-UniRule"/>
</dbReference>
<dbReference type="Gene3D" id="1.20.1110.10">
    <property type="entry name" value="Calcium-transporting ATPase, transmembrane domain"/>
    <property type="match status" value="1"/>
</dbReference>
<feature type="transmembrane region" description="Helical" evidence="11">
    <location>
        <begin position="893"/>
        <end position="913"/>
    </location>
</feature>
<comment type="subcellular location">
    <subcellularLocation>
        <location evidence="1 11">Membrane</location>
        <topology evidence="1 11">Multi-pass membrane protein</topology>
    </subcellularLocation>
</comment>
<proteinExistence type="inferred from homology"/>
<dbReference type="AlphaFoldDB" id="A0ABD3VPB9"/>
<dbReference type="SFLD" id="SFLDF00027">
    <property type="entry name" value="p-type_atpase"/>
    <property type="match status" value="1"/>
</dbReference>
<feature type="domain" description="P-type ATPase A" evidence="12">
    <location>
        <begin position="263"/>
        <end position="379"/>
    </location>
</feature>
<dbReference type="SUPFAM" id="SSF56784">
    <property type="entry name" value="HAD-like"/>
    <property type="match status" value="1"/>
</dbReference>
<dbReference type="InterPro" id="IPR047819">
    <property type="entry name" value="P5A-ATPase_N"/>
</dbReference>
<keyword evidence="9 11" id="KW-1133">Transmembrane helix</keyword>
<keyword evidence="2" id="KW-0597">Phosphoprotein</keyword>
<evidence type="ECO:0000256" key="6">
    <source>
        <dbReference type="ARBA" id="ARBA00022840"/>
    </source>
</evidence>
<keyword evidence="6 11" id="KW-0067">ATP-binding</keyword>
<feature type="domain" description="P5B-type ATPase N-terminal" evidence="13">
    <location>
        <begin position="9"/>
        <end position="147"/>
    </location>
</feature>
<evidence type="ECO:0000256" key="9">
    <source>
        <dbReference type="ARBA" id="ARBA00022989"/>
    </source>
</evidence>
<dbReference type="InterPro" id="IPR036412">
    <property type="entry name" value="HAD-like_sf"/>
</dbReference>
<dbReference type="SFLD" id="SFLDG00002">
    <property type="entry name" value="C1.7:_P-type_atpase_like"/>
    <property type="match status" value="1"/>
</dbReference>
<dbReference type="GO" id="GO:0019829">
    <property type="term" value="F:ATPase-coupled monoatomic cation transmembrane transporter activity"/>
    <property type="evidence" value="ECO:0007669"/>
    <property type="project" value="UniProtKB-UniRule"/>
</dbReference>
<evidence type="ECO:0000256" key="4">
    <source>
        <dbReference type="ARBA" id="ARBA00022723"/>
    </source>
</evidence>
<protein>
    <recommendedName>
        <fullName evidence="11">Cation-transporting ATPase</fullName>
        <ecNumber evidence="11">7.2.2.-</ecNumber>
    </recommendedName>
</protein>
<organism evidence="14 15">
    <name type="scientific">Sinanodonta woodiana</name>
    <name type="common">Chinese pond mussel</name>
    <name type="synonym">Anodonta woodiana</name>
    <dbReference type="NCBI Taxonomy" id="1069815"/>
    <lineage>
        <taxon>Eukaryota</taxon>
        <taxon>Metazoa</taxon>
        <taxon>Spiralia</taxon>
        <taxon>Lophotrochozoa</taxon>
        <taxon>Mollusca</taxon>
        <taxon>Bivalvia</taxon>
        <taxon>Autobranchia</taxon>
        <taxon>Heteroconchia</taxon>
        <taxon>Palaeoheterodonta</taxon>
        <taxon>Unionida</taxon>
        <taxon>Unionoidea</taxon>
        <taxon>Unionidae</taxon>
        <taxon>Unioninae</taxon>
        <taxon>Sinanodonta</taxon>
    </lineage>
</organism>
<dbReference type="FunFam" id="3.40.1110.10:FF:000026">
    <property type="entry name" value="Cation-transporting ATPase"/>
    <property type="match status" value="1"/>
</dbReference>
<evidence type="ECO:0000256" key="7">
    <source>
        <dbReference type="ARBA" id="ARBA00022842"/>
    </source>
</evidence>
<dbReference type="InterPro" id="IPR023298">
    <property type="entry name" value="ATPase_P-typ_TM_dom_sf"/>
</dbReference>
<dbReference type="GO" id="GO:0046872">
    <property type="term" value="F:metal ion binding"/>
    <property type="evidence" value="ECO:0007669"/>
    <property type="project" value="UniProtKB-UniRule"/>
</dbReference>
<dbReference type="InterPro" id="IPR001757">
    <property type="entry name" value="P_typ_ATPase"/>
</dbReference>
<evidence type="ECO:0000313" key="14">
    <source>
        <dbReference type="EMBL" id="KAL3862285.1"/>
    </source>
</evidence>
<comment type="catalytic activity">
    <reaction evidence="11">
        <text>ATP + H2O = ADP + phosphate + H(+)</text>
        <dbReference type="Rhea" id="RHEA:13065"/>
        <dbReference type="ChEBI" id="CHEBI:15377"/>
        <dbReference type="ChEBI" id="CHEBI:15378"/>
        <dbReference type="ChEBI" id="CHEBI:30616"/>
        <dbReference type="ChEBI" id="CHEBI:43474"/>
        <dbReference type="ChEBI" id="CHEBI:456216"/>
    </reaction>
</comment>
<keyword evidence="3 11" id="KW-0812">Transmembrane</keyword>
<dbReference type="InterPro" id="IPR059000">
    <property type="entry name" value="ATPase_P-type_domA"/>
</dbReference>
<dbReference type="NCBIfam" id="TIGR01657">
    <property type="entry name" value="P-ATPase-V"/>
    <property type="match status" value="1"/>
</dbReference>
<feature type="transmembrane region" description="Helical" evidence="11">
    <location>
        <begin position="1045"/>
        <end position="1065"/>
    </location>
</feature>
<dbReference type="GO" id="GO:0016020">
    <property type="term" value="C:membrane"/>
    <property type="evidence" value="ECO:0007669"/>
    <property type="project" value="UniProtKB-SubCell"/>
</dbReference>
<evidence type="ECO:0000256" key="8">
    <source>
        <dbReference type="ARBA" id="ARBA00022967"/>
    </source>
</evidence>
<keyword evidence="15" id="KW-1185">Reference proteome</keyword>
<dbReference type="SFLD" id="SFLDS00003">
    <property type="entry name" value="Haloacid_Dehalogenase"/>
    <property type="match status" value="1"/>
</dbReference>
<dbReference type="Gene3D" id="3.40.1110.10">
    <property type="entry name" value="Calcium-transporting ATPase, cytoplasmic domain N"/>
    <property type="match status" value="2"/>
</dbReference>
<dbReference type="InterPro" id="IPR018303">
    <property type="entry name" value="ATPase_P-typ_P_site"/>
</dbReference>
<evidence type="ECO:0000259" key="12">
    <source>
        <dbReference type="Pfam" id="PF00122"/>
    </source>
</evidence>
<dbReference type="Gene3D" id="2.70.150.10">
    <property type="entry name" value="Calcium-transporting ATPase, cytoplasmic transduction domain A"/>
    <property type="match status" value="1"/>
</dbReference>
<dbReference type="InterPro" id="IPR023299">
    <property type="entry name" value="ATPase_P-typ_cyto_dom_N"/>
</dbReference>
<accession>A0ABD3VPB9</accession>
<evidence type="ECO:0000256" key="1">
    <source>
        <dbReference type="ARBA" id="ARBA00004141"/>
    </source>
</evidence>
<dbReference type="Proteomes" id="UP001634394">
    <property type="component" value="Unassembled WGS sequence"/>
</dbReference>
<dbReference type="EMBL" id="JBJQND010000011">
    <property type="protein sequence ID" value="KAL3862285.1"/>
    <property type="molecule type" value="Genomic_DNA"/>
</dbReference>
<keyword evidence="4 11" id="KW-0479">Metal-binding</keyword>
<dbReference type="FunFam" id="3.40.50.1000:FF:000045">
    <property type="entry name" value="Cation-transporting ATPase"/>
    <property type="match status" value="1"/>
</dbReference>
<keyword evidence="5 11" id="KW-0547">Nucleotide-binding</keyword>
<gene>
    <name evidence="14" type="ORF">ACJMK2_008266</name>
</gene>
<dbReference type="PRINTS" id="PR00119">
    <property type="entry name" value="CATATPASE"/>
</dbReference>
<reference evidence="14 15" key="1">
    <citation type="submission" date="2024-11" db="EMBL/GenBank/DDBJ databases">
        <title>Chromosome-level genome assembly of the freshwater bivalve Anodonta woodiana.</title>
        <authorList>
            <person name="Chen X."/>
        </authorList>
    </citation>
    <scope>NUCLEOTIDE SEQUENCE [LARGE SCALE GENOMIC DNA]</scope>
    <source>
        <strain evidence="14">MN2024</strain>
        <tissue evidence="14">Gills</tissue>
    </source>
</reference>
<feature type="transmembrane region" description="Helical" evidence="11">
    <location>
        <begin position="865"/>
        <end position="887"/>
    </location>
</feature>
<feature type="transmembrane region" description="Helical" evidence="11">
    <location>
        <begin position="226"/>
        <end position="246"/>
    </location>
</feature>
<feature type="transmembrane region" description="Helical" evidence="11">
    <location>
        <begin position="1006"/>
        <end position="1025"/>
    </location>
</feature>
<comment type="similarity">
    <text evidence="11">Belongs to the cation transport ATPase (P-type) (TC 3.A.3) family. Type V subfamily.</text>
</comment>
<feature type="transmembrane region" description="Helical" evidence="11">
    <location>
        <begin position="973"/>
        <end position="994"/>
    </location>
</feature>
<dbReference type="PANTHER" id="PTHR45630">
    <property type="entry name" value="CATION-TRANSPORTING ATPASE-RELATED"/>
    <property type="match status" value="1"/>
</dbReference>
<evidence type="ECO:0000259" key="13">
    <source>
        <dbReference type="Pfam" id="PF12409"/>
    </source>
</evidence>
<dbReference type="SUPFAM" id="SSF81665">
    <property type="entry name" value="Calcium ATPase, transmembrane domain M"/>
    <property type="match status" value="1"/>
</dbReference>
<sequence>MWVEGTNQEIQGYKNNRVKEILTWIAIFLTVGLLRLVFYWMPHWMVMCTHDRCPLNLAEVVLLLDQYEQWFASRIENVTSDGTKVLVISPPQVEYRKPLSVTQDLPLLNNRIHQKEDALPESLSFKIYRENSITRYFVTKKVKYIWDYNGGRFHKLVGLEDGVSCSYFHQVKGLSYEEQIIRRILYGINSIGIHVTPIITLLVKEVLSPFYIFQVFSCTLWFSSEYYYYAGCIVLISVISVTLTIYQTRKMQRALRNTIQSSSIVTVCRGNDEYADISSEDLVPGDVIEIPRNGCIMQCDAVLVTGNCIVNESMLTGESVPVTKTPLPNPKVTREDSTVHFNTKDHARHILFCGTHIIQTRYYGGQRVRAVVFRTEYASDIIKRSLDLVTIAVPPALPAALTVGIVFAQRRLKRQLIYCISPRSINVCGTINTVCFDKTGTLTEEGLDIKAVVPTSKNKFETEIFDMRRVPKGHLQVAMATCHSLTIIDGVLSGDPLELIMFDAIGWELEEPGPEETRFDMICPTIVRPKLPDILQNGVTNDSYMTAAEEIGIVRQFTFSSSLQRMSVIVRKLGGKVFELYTKGAPEMVASLCRPETVPSDFQEILMGYTQHGYRVLAIAYKSLPEKLKYAKAQRIQREQVEKGLEFLGLLVMENRLKPTTGAVIKQLRDANIRTVMVTGDNMLTALSVARECGMVDVEESIILVQAYPPQEGDIRQDAQIEYIYTNHTENTVTGSFNKYKDTRLKMGNSRHYCFAVTGKSWDVLRQHFPDILPKIVCKGTVFARMSPDQKAQLIEHLQNIGYYVAMCGDGANDCGALKAAHAGISLSEAEASVASPFTSKSPNISCVPTVIREGRAALVTSFGIFKYMACYSLTQFVSVLILYWISNNLTDFEFLYIDLILLTTLSVTFGWTGPYHKLVKEPPLVSLISLGPVLSLVLHMFIQTGVQIYYYFTVQQQPWFIEYVDNADDDYTSHSNAAVFLCSIYQYVILALVFSKGKPYRNTIFTNPLFLGNLVICLTLNVWLTVYPTEPVANFFNLDILPNMSYRCIFLGVAGVNFFLSLFLEMFILDSKFITKTCQDFIDRKCCSSDKQSYMALEKELENDSNWPPATASETGLAQAFQRMDSAFRSLNSQDDTASLLSNESSETASLRSTGSQRYSIGQHYSNHVPETDKLVKYQDVKLDMNEGTFNLTFEDDEYQPPQNMTKL</sequence>
<dbReference type="PROSITE" id="PS00154">
    <property type="entry name" value="ATPASE_E1_E2"/>
    <property type="match status" value="1"/>
</dbReference>
<dbReference type="PANTHER" id="PTHR45630:SF8">
    <property type="entry name" value="CATION-TRANSPORTING ATPASE"/>
    <property type="match status" value="1"/>
</dbReference>
<dbReference type="NCBIfam" id="TIGR01494">
    <property type="entry name" value="ATPase_P-type"/>
    <property type="match status" value="2"/>
</dbReference>
<evidence type="ECO:0000313" key="15">
    <source>
        <dbReference type="Proteomes" id="UP001634394"/>
    </source>
</evidence>
<evidence type="ECO:0000256" key="2">
    <source>
        <dbReference type="ARBA" id="ARBA00022553"/>
    </source>
</evidence>
<dbReference type="InterPro" id="IPR006544">
    <property type="entry name" value="P-type_TPase_V"/>
</dbReference>
<feature type="transmembrane region" description="Helical" evidence="11">
    <location>
        <begin position="21"/>
        <end position="41"/>
    </location>
</feature>
<evidence type="ECO:0000256" key="3">
    <source>
        <dbReference type="ARBA" id="ARBA00022692"/>
    </source>
</evidence>
<dbReference type="Pfam" id="PF12409">
    <property type="entry name" value="P5-ATPase"/>
    <property type="match status" value="1"/>
</dbReference>
<dbReference type="EC" id="7.2.2.-" evidence="11"/>
<comment type="caution">
    <text evidence="14">The sequence shown here is derived from an EMBL/GenBank/DDBJ whole genome shotgun (WGS) entry which is preliminary data.</text>
</comment>
<keyword evidence="8 11" id="KW-1278">Translocase</keyword>
<dbReference type="InterPro" id="IPR044492">
    <property type="entry name" value="P_typ_ATPase_HD_dom"/>
</dbReference>
<dbReference type="Pfam" id="PF13246">
    <property type="entry name" value="Cation_ATPase"/>
    <property type="match status" value="1"/>
</dbReference>
<dbReference type="InterPro" id="IPR023214">
    <property type="entry name" value="HAD_sf"/>
</dbReference>
<evidence type="ECO:0000256" key="11">
    <source>
        <dbReference type="RuleBase" id="RU362082"/>
    </source>
</evidence>
<feature type="transmembrane region" description="Helical" evidence="11">
    <location>
        <begin position="184"/>
        <end position="203"/>
    </location>
</feature>
<feature type="transmembrane region" description="Helical" evidence="11">
    <location>
        <begin position="925"/>
        <end position="953"/>
    </location>
</feature>